<evidence type="ECO:0000256" key="7">
    <source>
        <dbReference type="ARBA" id="ARBA00022737"/>
    </source>
</evidence>
<dbReference type="InterPro" id="IPR032821">
    <property type="entry name" value="PKS_assoc"/>
</dbReference>
<proteinExistence type="predicted"/>
<dbReference type="EMBL" id="JAUSSU010000011">
    <property type="protein sequence ID" value="MDQ0115562.1"/>
    <property type="molecule type" value="Genomic_DNA"/>
</dbReference>
<dbReference type="Proteomes" id="UP001229346">
    <property type="component" value="Unassembled WGS sequence"/>
</dbReference>
<evidence type="ECO:0000256" key="2">
    <source>
        <dbReference type="ARBA" id="ARBA00004792"/>
    </source>
</evidence>
<evidence type="ECO:0000259" key="11">
    <source>
        <dbReference type="PROSITE" id="PS52004"/>
    </source>
</evidence>
<keyword evidence="3" id="KW-0596">Phosphopantetheine</keyword>
<dbReference type="InterPro" id="IPR016039">
    <property type="entry name" value="Thiolase-like"/>
</dbReference>
<feature type="domain" description="Carrier" evidence="10">
    <location>
        <begin position="1169"/>
        <end position="1243"/>
    </location>
</feature>
<dbReference type="Pfam" id="PF22336">
    <property type="entry name" value="RhiE-like_linker"/>
    <property type="match status" value="1"/>
</dbReference>
<keyword evidence="6" id="KW-0808">Transferase</keyword>
<sequence length="1557" mass="171116">MSRIGQNDILQRLAAKELTSAEAFRLLKGLEQQSEGTVAFTREWARADLNAGTRYGVVLVFDTGTALYEALLVNSSRVVLVQPGEGYRDLGDDRYEVKPDHTQDYVNLLEALERKQLRAETVLIAWSKSSFLVEEAKLAEALEKSVYSLLHLSQALVQHRLRQPLPVLYLYENDGSIGPHHAAVSGFARAVRLEQPNLLLKAVEVPSMLQPAVLASIVGREAASGDVEVRYADGGLRYAKRFIPVQPDRETEVPYRQNGVYLLTGGAGGLGMLFAEHLARTAKARLILTGRSAPGQEIEEKLKRIRSLGGEAVYVQADAAKRADALHMVDQAKRHFGALHGVIHSAGVLRDSFLPNKTDIEMEAVFAPKVYGTAYLDEASANEPLDFFALFSSTAAVIGSVGQSDYAYGNGFMDSFAERREQLKNSGKRYGRSISFNWPLWSGGGMQVRDADIKQMKKQTGMVPLDIETGLKAFEAGLRSQASQWVQLKGDVEVLRRHISESNRPAALLPMMEPAGAVISEQTEAETDDLRKQAEQLLKRIVSETIKLPIDRLDAEEPMEKYGLDSVMVAKLTQDLEVYFGTLPKTLFFEYLTLAELAGYMADNHRARLLDMADSKPQAQQPSAIAFGMPDAQADHRPREREESGGRRSRFASQPKQANQSSQTSTMKESVLQDDQSTKDEIAIIGVAGRYPQARNIDEFWGNLKAGKDSITEIPSERWDLERYYSEERDQLGSSYGKWGGFLDDVDKFDPLFFQISPSEADYMDPQERLFLMTVYETLEDAGYTRQSFANANVGVYVGAMYGHYQLYTLDGMKTGTAPVTGSFHSSIANRVSYHFNFAGPSIALDTMCSSSLTSVHLACESLLRGECDAAIAGGVNLSIHPMKYVLLGQTGFLSSDGRCRSFGEGGSGYVPGEGAGAVLLKPLKKAIADGDQIYAVIKASSINHGGKTNGYTVPNPGAQAKLIGSTLKKANIDARTITYLEAHGTGTSLGDPIEIAGLMRAFAADTKERNFCSIGSVKSNIGHLESAAGIAAITKVLLQMKHKQLVPSLHTEALNPGIDFDNSAFIVQRELAAWEQTEVDDQGSKQRLPRRAGISAFGAGGSNAHLILEEYESKSIPSTSSNGSNQLHAIVLSAKNEERLLELATRLLDFLNLQRLSKKQDNIDALKINLNNVLATIVAELLDIRADEIDPEAAFEDYGMDALILSDVVDRLNRVYGLELTAFELSGQLTLNGLTDQLLRGQGETLKVQLNGEGFESVVPAWDGPALADIAYTLQTGRESFEERVAVLASTSQEMLDKLTAFCEGRTESGLLRAHVVGTARTAVQGDIDEAIRLDNTVLLAQAWLQGDKVNWERLHKVKPRRVSLPAYPFAQLRCWLPHTEEPVSGRANIRATEQLHFSESAAASAAPDVHRAASLEEKVQFRLKEMMAAILKIPVDELQLDANLQQYGFDSIVGIRWNTQIEKEFGQKIDMAVLFEHNTIREIAGYLMGNGIEKWSSSSTQLAIQQPMDLGEPFVRSFMTFLLTALQEGTISADRALALEAMVTLSDRKREQDEA</sequence>
<dbReference type="InterPro" id="IPR057326">
    <property type="entry name" value="KR_dom"/>
</dbReference>
<dbReference type="InterPro" id="IPR014030">
    <property type="entry name" value="Ketoacyl_synth_N"/>
</dbReference>
<dbReference type="SMART" id="SM00825">
    <property type="entry name" value="PKS_KS"/>
    <property type="match status" value="1"/>
</dbReference>
<comment type="caution">
    <text evidence="12">The sequence shown here is derived from an EMBL/GenBank/DDBJ whole genome shotgun (WGS) entry which is preliminary data.</text>
</comment>
<dbReference type="Gene3D" id="3.40.47.10">
    <property type="match status" value="1"/>
</dbReference>
<dbReference type="Pfam" id="PF00109">
    <property type="entry name" value="ketoacyl-synt"/>
    <property type="match status" value="1"/>
</dbReference>
<dbReference type="InterPro" id="IPR036736">
    <property type="entry name" value="ACP-like_sf"/>
</dbReference>
<dbReference type="InterPro" id="IPR014031">
    <property type="entry name" value="Ketoacyl_synth_C"/>
</dbReference>
<name>A0ABT9U7D6_PAEHA</name>
<feature type="region of interest" description="Disordered" evidence="9">
    <location>
        <begin position="626"/>
        <end position="675"/>
    </location>
</feature>
<evidence type="ECO:0000256" key="6">
    <source>
        <dbReference type="ARBA" id="ARBA00022679"/>
    </source>
</evidence>
<dbReference type="Gene3D" id="3.40.50.720">
    <property type="entry name" value="NAD(P)-binding Rossmann-like Domain"/>
    <property type="match status" value="1"/>
</dbReference>
<dbReference type="InterPro" id="IPR036291">
    <property type="entry name" value="NAD(P)-bd_dom_sf"/>
</dbReference>
<dbReference type="Pfam" id="PF16197">
    <property type="entry name" value="KAsynt_C_assoc"/>
    <property type="match status" value="1"/>
</dbReference>
<dbReference type="Pfam" id="PF02801">
    <property type="entry name" value="Ketoacyl-synt_C"/>
    <property type="match status" value="1"/>
</dbReference>
<evidence type="ECO:0000256" key="1">
    <source>
        <dbReference type="ARBA" id="ARBA00004496"/>
    </source>
</evidence>
<dbReference type="SMART" id="SM01294">
    <property type="entry name" value="PKS_PP_betabranch"/>
    <property type="match status" value="1"/>
</dbReference>
<evidence type="ECO:0000313" key="12">
    <source>
        <dbReference type="EMBL" id="MDQ0115562.1"/>
    </source>
</evidence>
<feature type="compositionally biased region" description="Basic and acidic residues" evidence="9">
    <location>
        <begin position="633"/>
        <end position="646"/>
    </location>
</feature>
<dbReference type="RefSeq" id="WP_307207308.1">
    <property type="nucleotide sequence ID" value="NZ_JAUSSU010000011.1"/>
</dbReference>
<dbReference type="Pfam" id="PF08659">
    <property type="entry name" value="KR"/>
    <property type="match status" value="1"/>
</dbReference>
<dbReference type="InterPro" id="IPR049490">
    <property type="entry name" value="C883_1060-like_KR_N"/>
</dbReference>
<dbReference type="PANTHER" id="PTHR43775">
    <property type="entry name" value="FATTY ACID SYNTHASE"/>
    <property type="match status" value="1"/>
</dbReference>
<protein>
    <submittedName>
        <fullName evidence="12">3-oxoacyl-(Acyl-carrier-protein) synthase/acyl carrier protein</fullName>
    </submittedName>
</protein>
<dbReference type="PROSITE" id="PS50075">
    <property type="entry name" value="CARRIER"/>
    <property type="match status" value="3"/>
</dbReference>
<dbReference type="SMART" id="SM00822">
    <property type="entry name" value="PKS_KR"/>
    <property type="match status" value="1"/>
</dbReference>
<evidence type="ECO:0000313" key="13">
    <source>
        <dbReference type="Proteomes" id="UP001229346"/>
    </source>
</evidence>
<organism evidence="12 13">
    <name type="scientific">Paenibacillus harenae</name>
    <dbReference type="NCBI Taxonomy" id="306543"/>
    <lineage>
        <taxon>Bacteria</taxon>
        <taxon>Bacillati</taxon>
        <taxon>Bacillota</taxon>
        <taxon>Bacilli</taxon>
        <taxon>Bacillales</taxon>
        <taxon>Paenibacillaceae</taxon>
        <taxon>Paenibacillus</taxon>
    </lineage>
</organism>
<feature type="domain" description="Carrier" evidence="10">
    <location>
        <begin position="529"/>
        <end position="605"/>
    </location>
</feature>
<accession>A0ABT9U7D6</accession>
<dbReference type="InterPro" id="IPR009081">
    <property type="entry name" value="PP-bd_ACP"/>
</dbReference>
<keyword evidence="13" id="KW-1185">Reference proteome</keyword>
<reference evidence="12 13" key="1">
    <citation type="submission" date="2023-07" db="EMBL/GenBank/DDBJ databases">
        <title>Sorghum-associated microbial communities from plants grown in Nebraska, USA.</title>
        <authorList>
            <person name="Schachtman D."/>
        </authorList>
    </citation>
    <scope>NUCLEOTIDE SEQUENCE [LARGE SCALE GENOMIC DNA]</scope>
    <source>
        <strain evidence="12 13">CC482</strain>
    </source>
</reference>
<comment type="pathway">
    <text evidence="2">Antibiotic biosynthesis.</text>
</comment>
<feature type="domain" description="Carrier" evidence="10">
    <location>
        <begin position="1419"/>
        <end position="1493"/>
    </location>
</feature>
<evidence type="ECO:0000256" key="3">
    <source>
        <dbReference type="ARBA" id="ARBA00022450"/>
    </source>
</evidence>
<evidence type="ECO:0000256" key="4">
    <source>
        <dbReference type="ARBA" id="ARBA00022490"/>
    </source>
</evidence>
<dbReference type="SUPFAM" id="SSF53901">
    <property type="entry name" value="Thiolase-like"/>
    <property type="match status" value="1"/>
</dbReference>
<evidence type="ECO:0000256" key="8">
    <source>
        <dbReference type="SAM" id="Coils"/>
    </source>
</evidence>
<dbReference type="InterPro" id="IPR020806">
    <property type="entry name" value="PKS_PP-bd"/>
</dbReference>
<dbReference type="PROSITE" id="PS00012">
    <property type="entry name" value="PHOSPHOPANTETHEINE"/>
    <property type="match status" value="1"/>
</dbReference>
<dbReference type="PROSITE" id="PS52004">
    <property type="entry name" value="KS3_2"/>
    <property type="match status" value="1"/>
</dbReference>
<dbReference type="SUPFAM" id="SSF51735">
    <property type="entry name" value="NAD(P)-binding Rossmann-fold domains"/>
    <property type="match status" value="2"/>
</dbReference>
<feature type="compositionally biased region" description="Polar residues" evidence="9">
    <location>
        <begin position="651"/>
        <end position="668"/>
    </location>
</feature>
<comment type="subcellular location">
    <subcellularLocation>
        <location evidence="1">Cytoplasm</location>
    </subcellularLocation>
</comment>
<keyword evidence="4" id="KW-0963">Cytoplasm</keyword>
<gene>
    <name evidence="12" type="ORF">J2T15_005029</name>
</gene>
<keyword evidence="5" id="KW-0597">Phosphoprotein</keyword>
<feature type="coiled-coil region" evidence="8">
    <location>
        <begin position="1135"/>
        <end position="1177"/>
    </location>
</feature>
<evidence type="ECO:0000256" key="9">
    <source>
        <dbReference type="SAM" id="MobiDB-lite"/>
    </source>
</evidence>
<dbReference type="SMART" id="SM00823">
    <property type="entry name" value="PKS_PP"/>
    <property type="match status" value="3"/>
</dbReference>
<dbReference type="Pfam" id="PF00550">
    <property type="entry name" value="PP-binding"/>
    <property type="match status" value="3"/>
</dbReference>
<dbReference type="InterPro" id="IPR013968">
    <property type="entry name" value="PKS_KR"/>
</dbReference>
<dbReference type="SUPFAM" id="SSF47336">
    <property type="entry name" value="ACP-like"/>
    <property type="match status" value="3"/>
</dbReference>
<dbReference type="CDD" id="cd08953">
    <property type="entry name" value="KR_2_SDR_x"/>
    <property type="match status" value="1"/>
</dbReference>
<keyword evidence="7" id="KW-0677">Repeat</keyword>
<dbReference type="Gene3D" id="1.10.1200.10">
    <property type="entry name" value="ACP-like"/>
    <property type="match status" value="2"/>
</dbReference>
<dbReference type="InterPro" id="IPR020841">
    <property type="entry name" value="PKS_Beta-ketoAc_synthase_dom"/>
</dbReference>
<dbReference type="InterPro" id="IPR054514">
    <property type="entry name" value="RhiE-like_linker"/>
</dbReference>
<dbReference type="InterPro" id="IPR050091">
    <property type="entry name" value="PKS_NRPS_Biosynth_Enz"/>
</dbReference>
<feature type="domain" description="Ketosynthase family 3 (KS3)" evidence="11">
    <location>
        <begin position="679"/>
        <end position="1111"/>
    </location>
</feature>
<dbReference type="Pfam" id="PF21394">
    <property type="entry name" value="Beta-ketacyl_N"/>
    <property type="match status" value="1"/>
</dbReference>
<dbReference type="PANTHER" id="PTHR43775:SF37">
    <property type="entry name" value="SI:DKEY-61P9.11"/>
    <property type="match status" value="1"/>
</dbReference>
<evidence type="ECO:0000259" key="10">
    <source>
        <dbReference type="PROSITE" id="PS50075"/>
    </source>
</evidence>
<dbReference type="CDD" id="cd00833">
    <property type="entry name" value="PKS"/>
    <property type="match status" value="1"/>
</dbReference>
<dbReference type="Gene3D" id="3.30.70.3290">
    <property type="match status" value="1"/>
</dbReference>
<keyword evidence="8" id="KW-0175">Coiled coil</keyword>
<evidence type="ECO:0000256" key="5">
    <source>
        <dbReference type="ARBA" id="ARBA00022553"/>
    </source>
</evidence>
<dbReference type="InterPro" id="IPR006162">
    <property type="entry name" value="Ppantetheine_attach_site"/>
</dbReference>